<accession>A0A8J3U8F2</accession>
<organism evidence="1 2">
    <name type="scientific">Planotetraspora phitsanulokensis</name>
    <dbReference type="NCBI Taxonomy" id="575192"/>
    <lineage>
        <taxon>Bacteria</taxon>
        <taxon>Bacillati</taxon>
        <taxon>Actinomycetota</taxon>
        <taxon>Actinomycetes</taxon>
        <taxon>Streptosporangiales</taxon>
        <taxon>Streptosporangiaceae</taxon>
        <taxon>Planotetraspora</taxon>
    </lineage>
</organism>
<proteinExistence type="predicted"/>
<dbReference type="AlphaFoldDB" id="A0A8J3U8F2"/>
<dbReference type="Proteomes" id="UP000622547">
    <property type="component" value="Unassembled WGS sequence"/>
</dbReference>
<evidence type="ECO:0008006" key="3">
    <source>
        <dbReference type="Google" id="ProtNLM"/>
    </source>
</evidence>
<keyword evidence="2" id="KW-1185">Reference proteome</keyword>
<evidence type="ECO:0000313" key="1">
    <source>
        <dbReference type="EMBL" id="GII39986.1"/>
    </source>
</evidence>
<dbReference type="RefSeq" id="WP_204075528.1">
    <property type="nucleotide sequence ID" value="NZ_BAABHI010000003.1"/>
</dbReference>
<reference evidence="1 2" key="1">
    <citation type="submission" date="2021-01" db="EMBL/GenBank/DDBJ databases">
        <title>Whole genome shotgun sequence of Planotetraspora phitsanulokensis NBRC 104273.</title>
        <authorList>
            <person name="Komaki H."/>
            <person name="Tamura T."/>
        </authorList>
    </citation>
    <scope>NUCLEOTIDE SEQUENCE [LARGE SCALE GENOMIC DNA]</scope>
    <source>
        <strain evidence="1 2">NBRC 104273</strain>
    </source>
</reference>
<dbReference type="EMBL" id="BOOP01000022">
    <property type="protein sequence ID" value="GII39986.1"/>
    <property type="molecule type" value="Genomic_DNA"/>
</dbReference>
<comment type="caution">
    <text evidence="1">The sequence shown here is derived from an EMBL/GenBank/DDBJ whole genome shotgun (WGS) entry which is preliminary data.</text>
</comment>
<dbReference type="PANTHER" id="PTHR41913">
    <property type="entry name" value="DUF1684 DOMAIN-CONTAINING PROTEIN"/>
    <property type="match status" value="1"/>
</dbReference>
<dbReference type="Pfam" id="PF07920">
    <property type="entry name" value="DUF1684"/>
    <property type="match status" value="1"/>
</dbReference>
<protein>
    <recommendedName>
        <fullName evidence="3">DUF1684 domain-containing protein</fullName>
    </recommendedName>
</protein>
<dbReference type="PANTHER" id="PTHR41913:SF1">
    <property type="entry name" value="DUF1684 DOMAIN-CONTAINING PROTEIN"/>
    <property type="match status" value="1"/>
</dbReference>
<dbReference type="InterPro" id="IPR012467">
    <property type="entry name" value="DUF1684"/>
</dbReference>
<name>A0A8J3U8F2_9ACTN</name>
<gene>
    <name evidence="1" type="ORF">Pph01_49890</name>
</gene>
<evidence type="ECO:0000313" key="2">
    <source>
        <dbReference type="Proteomes" id="UP000622547"/>
    </source>
</evidence>
<sequence length="241" mass="26045">MPALASASIIDSARAGWETWRASRLAAVTSPTGNLALVETRWLPPGTDVSLEEALDGRPAGVTATRLERRHIGTGEPERGIRLWDADSPAIRHFDTIEAFPFAPEWVVEATFTPVSEARAVPFEHIRDDGGTRDLVVPGDITFTLNGVARNLSAFDDDGTLLLVFGDPTNGSVTYGGGRFLQVPRDPGARTVVLDFNRAYVPPCGFSVHYNCPLPPAQNRFDVPVEAGEKLPVFTGGFLPH</sequence>